<reference evidence="2" key="1">
    <citation type="submission" date="2013-08" db="EMBL/GenBank/DDBJ databases">
        <title>Gene expansion shapes genome architecture in the human pathogen Lichtheimia corymbifera: an evolutionary genomics analysis in the ancient terrestrial Mucorales (Mucoromycotina).</title>
        <authorList>
            <person name="Schwartze V.U."/>
            <person name="Winter S."/>
            <person name="Shelest E."/>
            <person name="Marcet-Houben M."/>
            <person name="Horn F."/>
            <person name="Wehner S."/>
            <person name="Hoffmann K."/>
            <person name="Riege K."/>
            <person name="Sammeth M."/>
            <person name="Nowrousian M."/>
            <person name="Valiante V."/>
            <person name="Linde J."/>
            <person name="Jacobsen I.D."/>
            <person name="Marz M."/>
            <person name="Brakhage A.A."/>
            <person name="Gabaldon T."/>
            <person name="Bocker S."/>
            <person name="Voigt K."/>
        </authorList>
    </citation>
    <scope>NUCLEOTIDE SEQUENCE [LARGE SCALE GENOMIC DNA]</scope>
    <source>
        <strain evidence="2">FSU 9682</strain>
    </source>
</reference>
<evidence type="ECO:0000313" key="3">
    <source>
        <dbReference type="Proteomes" id="UP000027586"/>
    </source>
</evidence>
<comment type="caution">
    <text evidence="2">The sequence shown here is derived from an EMBL/GenBank/DDBJ whole genome shotgun (WGS) entry which is preliminary data.</text>
</comment>
<evidence type="ECO:0000313" key="2">
    <source>
        <dbReference type="EMBL" id="CDH58606.1"/>
    </source>
</evidence>
<accession>A0A068SBK1</accession>
<name>A0A068SBK1_9FUNG</name>
<keyword evidence="1" id="KW-0472">Membrane</keyword>
<sequence length="72" mass="8312">MVFSEIIDIACVYSKYFNGNEKKKKSLFPALGDKWVAVCVAMSILYMPLRVVVVDIIVKPYWSQQQLLLNKK</sequence>
<gene>
    <name evidence="2" type="ORF">LCOR_09461.1</name>
</gene>
<keyword evidence="1" id="KW-0812">Transmembrane</keyword>
<protein>
    <submittedName>
        <fullName evidence="2">Uncharacterized protein</fullName>
    </submittedName>
</protein>
<feature type="transmembrane region" description="Helical" evidence="1">
    <location>
        <begin position="35"/>
        <end position="58"/>
    </location>
</feature>
<keyword evidence="3" id="KW-1185">Reference proteome</keyword>
<proteinExistence type="predicted"/>
<dbReference type="EMBL" id="CBTN010000058">
    <property type="protein sequence ID" value="CDH58606.1"/>
    <property type="molecule type" value="Genomic_DNA"/>
</dbReference>
<organism evidence="2 3">
    <name type="scientific">Lichtheimia corymbifera JMRC:FSU:9682</name>
    <dbReference type="NCBI Taxonomy" id="1263082"/>
    <lineage>
        <taxon>Eukaryota</taxon>
        <taxon>Fungi</taxon>
        <taxon>Fungi incertae sedis</taxon>
        <taxon>Mucoromycota</taxon>
        <taxon>Mucoromycotina</taxon>
        <taxon>Mucoromycetes</taxon>
        <taxon>Mucorales</taxon>
        <taxon>Lichtheimiaceae</taxon>
        <taxon>Lichtheimia</taxon>
    </lineage>
</organism>
<dbReference type="Proteomes" id="UP000027586">
    <property type="component" value="Unassembled WGS sequence"/>
</dbReference>
<keyword evidence="1" id="KW-1133">Transmembrane helix</keyword>
<dbReference type="VEuPathDB" id="FungiDB:LCOR_09461.1"/>
<evidence type="ECO:0000256" key="1">
    <source>
        <dbReference type="SAM" id="Phobius"/>
    </source>
</evidence>
<dbReference type="AlphaFoldDB" id="A0A068SBK1"/>